<protein>
    <submittedName>
        <fullName evidence="2">Phosphotransferase</fullName>
    </submittedName>
</protein>
<keyword evidence="3" id="KW-1185">Reference proteome</keyword>
<dbReference type="Pfam" id="PF01636">
    <property type="entry name" value="APH"/>
    <property type="match status" value="1"/>
</dbReference>
<organism evidence="2 3">
    <name type="scientific">Effusibacillus consociatus</name>
    <dbReference type="NCBI Taxonomy" id="1117041"/>
    <lineage>
        <taxon>Bacteria</taxon>
        <taxon>Bacillati</taxon>
        <taxon>Bacillota</taxon>
        <taxon>Bacilli</taxon>
        <taxon>Bacillales</taxon>
        <taxon>Alicyclobacillaceae</taxon>
        <taxon>Effusibacillus</taxon>
    </lineage>
</organism>
<dbReference type="PANTHER" id="PTHR39179:SF3">
    <property type="entry name" value="COTS-RELATED PROTEIN"/>
    <property type="match status" value="1"/>
</dbReference>
<dbReference type="InterPro" id="IPR047175">
    <property type="entry name" value="CotS-like"/>
</dbReference>
<dbReference type="InterPro" id="IPR002575">
    <property type="entry name" value="Aminoglycoside_PTrfase"/>
</dbReference>
<dbReference type="Gene3D" id="3.30.200.20">
    <property type="entry name" value="Phosphorylase Kinase, domain 1"/>
    <property type="match status" value="1"/>
</dbReference>
<reference evidence="3" key="1">
    <citation type="journal article" date="2019" name="Int. J. Syst. Evol. Microbiol.">
        <title>The Global Catalogue of Microorganisms (GCM) 10K type strain sequencing project: providing services to taxonomists for standard genome sequencing and annotation.</title>
        <authorList>
            <consortium name="The Broad Institute Genomics Platform"/>
            <consortium name="The Broad Institute Genome Sequencing Center for Infectious Disease"/>
            <person name="Wu L."/>
            <person name="Ma J."/>
        </authorList>
    </citation>
    <scope>NUCLEOTIDE SEQUENCE [LARGE SCALE GENOMIC DNA]</scope>
    <source>
        <strain evidence="3">WYCCWR 12678</strain>
    </source>
</reference>
<name>A0ABV9Q767_9BACL</name>
<comment type="caution">
    <text evidence="2">The sequence shown here is derived from an EMBL/GenBank/DDBJ whole genome shotgun (WGS) entry which is preliminary data.</text>
</comment>
<dbReference type="Gene3D" id="3.90.1200.10">
    <property type="match status" value="1"/>
</dbReference>
<sequence>MYRADVNLDRSTIKSIILRYYDLDVISLKKVRAAYKVATEHGAYGFKNAAELPDLSFIRNCTEHIKKNGFPHLPDILPTNTGESLVQYDGEIYYMEQWIDAEEVSKANAAVIGKIGIALADFHHAAKGLLPAPDSSRFGWGKRRDFLRDAYLQILNWKKQDRTVLGIGLERQMLDFLQYRCWLAHEYLKEVSYSNLLADSPEAAVLCHGSLHHKNILVGKEEEIWFIDWESMIYAERVLDLAQLLHYHAPPHAWNPSVIRRFFHGYQSRLSTPIAREEWKCFFSYLAFPRRFYTWMNRYFDTQQPTVKAYFKLKKIIDQDLGKEMFLQQFPPNRI</sequence>
<gene>
    <name evidence="2" type="ORF">ACFO8Q_18825</name>
</gene>
<dbReference type="Proteomes" id="UP001596002">
    <property type="component" value="Unassembled WGS sequence"/>
</dbReference>
<dbReference type="PANTHER" id="PTHR39179">
    <property type="entry name" value="SPORE COAT PROTEIN I"/>
    <property type="match status" value="1"/>
</dbReference>
<dbReference type="InterPro" id="IPR011009">
    <property type="entry name" value="Kinase-like_dom_sf"/>
</dbReference>
<dbReference type="SUPFAM" id="SSF56112">
    <property type="entry name" value="Protein kinase-like (PK-like)"/>
    <property type="match status" value="1"/>
</dbReference>
<evidence type="ECO:0000259" key="1">
    <source>
        <dbReference type="Pfam" id="PF01636"/>
    </source>
</evidence>
<feature type="domain" description="Aminoglycoside phosphotransferase" evidence="1">
    <location>
        <begin position="36"/>
        <end position="267"/>
    </location>
</feature>
<accession>A0ABV9Q767</accession>
<evidence type="ECO:0000313" key="2">
    <source>
        <dbReference type="EMBL" id="MFC4769387.1"/>
    </source>
</evidence>
<dbReference type="RefSeq" id="WP_380027845.1">
    <property type="nucleotide sequence ID" value="NZ_JBHSHC010000128.1"/>
</dbReference>
<evidence type="ECO:0000313" key="3">
    <source>
        <dbReference type="Proteomes" id="UP001596002"/>
    </source>
</evidence>
<proteinExistence type="predicted"/>
<dbReference type="EMBL" id="JBHSHC010000128">
    <property type="protein sequence ID" value="MFC4769387.1"/>
    <property type="molecule type" value="Genomic_DNA"/>
</dbReference>